<dbReference type="eggNOG" id="COG2207">
    <property type="taxonomic scope" value="Bacteria"/>
</dbReference>
<dbReference type="InterPro" id="IPR018060">
    <property type="entry name" value="HTH_AraC"/>
</dbReference>
<feature type="domain" description="HTH araC/xylS-type" evidence="4">
    <location>
        <begin position="154"/>
        <end position="253"/>
    </location>
</feature>
<comment type="caution">
    <text evidence="5">The sequence shown here is derived from an EMBL/GenBank/DDBJ whole genome shotgun (WGS) entry which is preliminary data.</text>
</comment>
<dbReference type="PANTHER" id="PTHR11019">
    <property type="entry name" value="HTH-TYPE TRANSCRIPTIONAL REGULATOR NIMR"/>
    <property type="match status" value="1"/>
</dbReference>
<dbReference type="Gene3D" id="1.10.10.60">
    <property type="entry name" value="Homeodomain-like"/>
    <property type="match status" value="2"/>
</dbReference>
<dbReference type="PRINTS" id="PR00032">
    <property type="entry name" value="HTHARAC"/>
</dbReference>
<dbReference type="SUPFAM" id="SSF51182">
    <property type="entry name" value="RmlC-like cupins"/>
    <property type="match status" value="1"/>
</dbReference>
<protein>
    <submittedName>
        <fullName evidence="5">Putative AraC family transcriptional regulator</fullName>
    </submittedName>
</protein>
<evidence type="ECO:0000256" key="1">
    <source>
        <dbReference type="ARBA" id="ARBA00023015"/>
    </source>
</evidence>
<dbReference type="RefSeq" id="WP_008381870.1">
    <property type="nucleotide sequence ID" value="NZ_BAOP01000046.1"/>
</dbReference>
<reference evidence="5 6" key="1">
    <citation type="submission" date="2013-02" db="EMBL/GenBank/DDBJ databases">
        <title>Whole genome shotgun sequence of Gordonia malaquae NBRC 108250.</title>
        <authorList>
            <person name="Yoshida I."/>
            <person name="Hosoyama A."/>
            <person name="Tsuchikane K."/>
            <person name="Ando Y."/>
            <person name="Baba S."/>
            <person name="Ohji S."/>
            <person name="Hamada M."/>
            <person name="Tamura T."/>
            <person name="Yamazoe A."/>
            <person name="Yamazaki S."/>
            <person name="Fujita N."/>
        </authorList>
    </citation>
    <scope>NUCLEOTIDE SEQUENCE [LARGE SCALE GENOMIC DNA]</scope>
    <source>
        <strain evidence="5 6">NBRC 108250</strain>
    </source>
</reference>
<evidence type="ECO:0000313" key="6">
    <source>
        <dbReference type="Proteomes" id="UP000035009"/>
    </source>
</evidence>
<sequence length="259" mass="28261">MSRLTIDDYEDLPIDVLPVGTDYGSDAVLPRHSHRRAQLLYGSTGVMDVETDDGRWIVPAERAVLIPPSTPHRVHMHGVSTWSVYIDPGAVPWWPASCMVIEVEPLLREILGAVGRLSLDSPRSERDSTLIALMLHEISVLAPSPFDVVLPECEPLRGLCRAYIAKPDVGVSTGDWAATVSLSTRTFDRRFREQTGVSAAVWRTRARLLAALPMLVTETVTEVSARLGYSSPASFTAAFTKAVGSPPSAFRGARRDGDV</sequence>
<dbReference type="InterPro" id="IPR018062">
    <property type="entry name" value="HTH_AraC-typ_CS"/>
</dbReference>
<keyword evidence="6" id="KW-1185">Reference proteome</keyword>
<keyword evidence="3" id="KW-0804">Transcription</keyword>
<dbReference type="PROSITE" id="PS00041">
    <property type="entry name" value="HTH_ARAC_FAMILY_1"/>
    <property type="match status" value="1"/>
</dbReference>
<dbReference type="STRING" id="410332.SAMN04488550_2554"/>
<name>M3VCD3_GORML</name>
<dbReference type="EMBL" id="BAOP01000046">
    <property type="protein sequence ID" value="GAC81813.1"/>
    <property type="molecule type" value="Genomic_DNA"/>
</dbReference>
<accession>M3VCD3</accession>
<dbReference type="GO" id="GO:0043565">
    <property type="term" value="F:sequence-specific DNA binding"/>
    <property type="evidence" value="ECO:0007669"/>
    <property type="project" value="InterPro"/>
</dbReference>
<gene>
    <name evidence="5" type="ORF">GM1_046_00060</name>
</gene>
<dbReference type="Gene3D" id="2.60.120.10">
    <property type="entry name" value="Jelly Rolls"/>
    <property type="match status" value="1"/>
</dbReference>
<evidence type="ECO:0000313" key="5">
    <source>
        <dbReference type="EMBL" id="GAC81813.1"/>
    </source>
</evidence>
<evidence type="ECO:0000259" key="4">
    <source>
        <dbReference type="PROSITE" id="PS01124"/>
    </source>
</evidence>
<dbReference type="Proteomes" id="UP000035009">
    <property type="component" value="Unassembled WGS sequence"/>
</dbReference>
<dbReference type="SMART" id="SM00342">
    <property type="entry name" value="HTH_ARAC"/>
    <property type="match status" value="1"/>
</dbReference>
<dbReference type="OrthoDB" id="2039152at2"/>
<dbReference type="InterPro" id="IPR003313">
    <property type="entry name" value="AraC-bd"/>
</dbReference>
<dbReference type="PROSITE" id="PS01124">
    <property type="entry name" value="HTH_ARAC_FAMILY_2"/>
    <property type="match status" value="1"/>
</dbReference>
<dbReference type="SUPFAM" id="SSF46689">
    <property type="entry name" value="Homeodomain-like"/>
    <property type="match status" value="1"/>
</dbReference>
<evidence type="ECO:0000256" key="2">
    <source>
        <dbReference type="ARBA" id="ARBA00023125"/>
    </source>
</evidence>
<dbReference type="PANTHER" id="PTHR11019:SF159">
    <property type="entry name" value="TRANSCRIPTIONAL REGULATOR-RELATED"/>
    <property type="match status" value="1"/>
</dbReference>
<dbReference type="Pfam" id="PF12833">
    <property type="entry name" value="HTH_18"/>
    <property type="match status" value="1"/>
</dbReference>
<evidence type="ECO:0000256" key="3">
    <source>
        <dbReference type="ARBA" id="ARBA00023163"/>
    </source>
</evidence>
<keyword evidence="1" id="KW-0805">Transcription regulation</keyword>
<proteinExistence type="predicted"/>
<dbReference type="Pfam" id="PF02311">
    <property type="entry name" value="AraC_binding"/>
    <property type="match status" value="1"/>
</dbReference>
<dbReference type="InterPro" id="IPR020449">
    <property type="entry name" value="Tscrpt_reg_AraC-type_HTH"/>
</dbReference>
<dbReference type="InterPro" id="IPR011051">
    <property type="entry name" value="RmlC_Cupin_sf"/>
</dbReference>
<dbReference type="InterPro" id="IPR009057">
    <property type="entry name" value="Homeodomain-like_sf"/>
</dbReference>
<dbReference type="InterPro" id="IPR014710">
    <property type="entry name" value="RmlC-like_jellyroll"/>
</dbReference>
<keyword evidence="2" id="KW-0238">DNA-binding</keyword>
<dbReference type="AlphaFoldDB" id="M3VCD3"/>
<organism evidence="5 6">
    <name type="scientific">Gordonia malaquae NBRC 108250</name>
    <dbReference type="NCBI Taxonomy" id="1223542"/>
    <lineage>
        <taxon>Bacteria</taxon>
        <taxon>Bacillati</taxon>
        <taxon>Actinomycetota</taxon>
        <taxon>Actinomycetes</taxon>
        <taxon>Mycobacteriales</taxon>
        <taxon>Gordoniaceae</taxon>
        <taxon>Gordonia</taxon>
    </lineage>
</organism>
<dbReference type="GO" id="GO:0003700">
    <property type="term" value="F:DNA-binding transcription factor activity"/>
    <property type="evidence" value="ECO:0007669"/>
    <property type="project" value="InterPro"/>
</dbReference>
<dbReference type="CDD" id="cd06124">
    <property type="entry name" value="cupin_NimR-like_N"/>
    <property type="match status" value="1"/>
</dbReference>